<reference evidence="1" key="1">
    <citation type="journal article" date="2020" name="mSystems">
        <title>Genome- and Community-Level Interaction Insights into Carbon Utilization and Element Cycling Functions of Hydrothermarchaeota in Hydrothermal Sediment.</title>
        <authorList>
            <person name="Zhou Z."/>
            <person name="Liu Y."/>
            <person name="Xu W."/>
            <person name="Pan J."/>
            <person name="Luo Z.H."/>
            <person name="Li M."/>
        </authorList>
    </citation>
    <scope>NUCLEOTIDE SEQUENCE [LARGE SCALE GENOMIC DNA]</scope>
    <source>
        <strain evidence="1">SpSt-1116</strain>
    </source>
</reference>
<sequence>MVVVVAVVNPRAFVRLREALRGLGLVYKVPDRLPYECKPNEIALYDVDGTVLGECKTIRVASAESVDEIVPKIFLAKESKQRFAQLIAGIDLGGSTHAIVVIGDGTVIGRAKGGERVILEYVKRFGSTPHKSFVVKIGGTRSNLERAYELGWKIALECGVPVLVVDETSTTREGIIRSETKALLGDPDLVAAYRIALREKRE</sequence>
<accession>A0A7J3ZJX0</accession>
<comment type="caution">
    <text evidence="1">The sequence shown here is derived from an EMBL/GenBank/DDBJ whole genome shotgun (WGS) entry which is preliminary data.</text>
</comment>
<organism evidence="1">
    <name type="scientific">Fervidicoccus fontis</name>
    <dbReference type="NCBI Taxonomy" id="683846"/>
    <lineage>
        <taxon>Archaea</taxon>
        <taxon>Thermoproteota</taxon>
        <taxon>Thermoprotei</taxon>
        <taxon>Fervidicoccales</taxon>
        <taxon>Fervidicoccaceae</taxon>
        <taxon>Fervidicoccus</taxon>
    </lineage>
</organism>
<dbReference type="EMBL" id="DRZC01000032">
    <property type="protein sequence ID" value="HHQ80304.1"/>
    <property type="molecule type" value="Genomic_DNA"/>
</dbReference>
<evidence type="ECO:0000313" key="1">
    <source>
        <dbReference type="EMBL" id="HHQ80304.1"/>
    </source>
</evidence>
<protein>
    <submittedName>
        <fullName evidence="1">Uncharacterized protein</fullName>
    </submittedName>
</protein>
<dbReference type="AlphaFoldDB" id="A0A7J3ZJX0"/>
<gene>
    <name evidence="1" type="ORF">ENM78_02420</name>
</gene>
<name>A0A7J3ZJX0_9CREN</name>
<proteinExistence type="predicted"/>